<keyword evidence="3" id="KW-1185">Reference proteome</keyword>
<dbReference type="OrthoDB" id="3510493at2759"/>
<feature type="signal peptide" evidence="1">
    <location>
        <begin position="1"/>
        <end position="21"/>
    </location>
</feature>
<proteinExistence type="predicted"/>
<evidence type="ECO:0000256" key="1">
    <source>
        <dbReference type="SAM" id="SignalP"/>
    </source>
</evidence>
<dbReference type="Gene3D" id="3.40.390.10">
    <property type="entry name" value="Collagenase (Catalytic Domain)"/>
    <property type="match status" value="1"/>
</dbReference>
<evidence type="ECO:0008006" key="4">
    <source>
        <dbReference type="Google" id="ProtNLM"/>
    </source>
</evidence>
<evidence type="ECO:0000313" key="3">
    <source>
        <dbReference type="Proteomes" id="UP001152049"/>
    </source>
</evidence>
<dbReference type="EMBL" id="JAOQAZ010000016">
    <property type="protein sequence ID" value="KAJ4258147.1"/>
    <property type="molecule type" value="Genomic_DNA"/>
</dbReference>
<dbReference type="GO" id="GO:0008237">
    <property type="term" value="F:metallopeptidase activity"/>
    <property type="evidence" value="ECO:0007669"/>
    <property type="project" value="InterPro"/>
</dbReference>
<organism evidence="2 3">
    <name type="scientific">Fusarium torreyae</name>
    <dbReference type="NCBI Taxonomy" id="1237075"/>
    <lineage>
        <taxon>Eukaryota</taxon>
        <taxon>Fungi</taxon>
        <taxon>Dikarya</taxon>
        <taxon>Ascomycota</taxon>
        <taxon>Pezizomycotina</taxon>
        <taxon>Sordariomycetes</taxon>
        <taxon>Hypocreomycetidae</taxon>
        <taxon>Hypocreales</taxon>
        <taxon>Nectriaceae</taxon>
        <taxon>Fusarium</taxon>
    </lineage>
</organism>
<comment type="caution">
    <text evidence="2">The sequence shown here is derived from an EMBL/GenBank/DDBJ whole genome shotgun (WGS) entry which is preliminary data.</text>
</comment>
<name>A0A9W8RW16_9HYPO</name>
<accession>A0A9W8RW16</accession>
<dbReference type="InterPro" id="IPR024079">
    <property type="entry name" value="MetalloPept_cat_dom_sf"/>
</dbReference>
<feature type="chain" id="PRO_5040886718" description="Lysine-specific metallo-endopeptidase domain-containing protein" evidence="1">
    <location>
        <begin position="22"/>
        <end position="312"/>
    </location>
</feature>
<gene>
    <name evidence="2" type="ORF">NW762_008288</name>
</gene>
<dbReference type="Proteomes" id="UP001152049">
    <property type="component" value="Unassembled WGS sequence"/>
</dbReference>
<protein>
    <recommendedName>
        <fullName evidence="4">Lysine-specific metallo-endopeptidase domain-containing protein</fullName>
    </recommendedName>
</protein>
<dbReference type="AlphaFoldDB" id="A0A9W8RW16"/>
<reference evidence="2" key="1">
    <citation type="submission" date="2022-09" db="EMBL/GenBank/DDBJ databases">
        <title>Fusarium specimens isolated from Avocado Roots.</title>
        <authorList>
            <person name="Stajich J."/>
            <person name="Roper C."/>
            <person name="Heimlech-Rivalta G."/>
        </authorList>
    </citation>
    <scope>NUCLEOTIDE SEQUENCE</scope>
    <source>
        <strain evidence="2">CF00136</strain>
    </source>
</reference>
<sequence length="312" mass="34526">MRPVTLCKSLAGFLAFGQCHAAVTWTTIGCGANAQVDGKDITQMWNNAVDLSSNAQSKLDNLLNAITIHSREGPIARIASHVRNMFAIEYRFDRLGAIPSGSRGDVRTIRDNYKLVDEQMKANNGYIICSDADFKFTDDEPVSSGAWYVNLPGTETRMYLTSYMGLENGENNKPCSDPTIMGKTFKGLQTLPDGALKEHQAILLCDNNHRGRKKGTLERNFVAAGANPNPNEYGSASGTILHEMFHVVSNRFSDKDIPNSPQTENVAYMYNPCYWLAMENPVAAIENPDNYRILAEMLMSPSTSWAPPDDRT</sequence>
<keyword evidence="1" id="KW-0732">Signal</keyword>
<dbReference type="SUPFAM" id="SSF55486">
    <property type="entry name" value="Metalloproteases ('zincins'), catalytic domain"/>
    <property type="match status" value="1"/>
</dbReference>
<evidence type="ECO:0000313" key="2">
    <source>
        <dbReference type="EMBL" id="KAJ4258147.1"/>
    </source>
</evidence>
<dbReference type="PROSITE" id="PS51257">
    <property type="entry name" value="PROKAR_LIPOPROTEIN"/>
    <property type="match status" value="1"/>
</dbReference>